<dbReference type="AlphaFoldDB" id="A0A8T9BV74"/>
<proteinExistence type="predicted"/>
<dbReference type="GO" id="GO:0005634">
    <property type="term" value="C:nucleus"/>
    <property type="evidence" value="ECO:0007669"/>
    <property type="project" value="TreeGrafter"/>
</dbReference>
<reference evidence="4 5" key="1">
    <citation type="submission" date="2018-05" db="EMBL/GenBank/DDBJ databases">
        <title>Genome sequencing and assembly of the regulated plant pathogen Lachnellula willkommii and related sister species for the development of diagnostic species identification markers.</title>
        <authorList>
            <person name="Giroux E."/>
            <person name="Bilodeau G."/>
        </authorList>
    </citation>
    <scope>NUCLEOTIDE SEQUENCE [LARGE SCALE GENOMIC DNA]</scope>
    <source>
        <strain evidence="4 5">CBS 268.59</strain>
    </source>
</reference>
<dbReference type="GO" id="GO:0003677">
    <property type="term" value="F:DNA binding"/>
    <property type="evidence" value="ECO:0007669"/>
    <property type="project" value="UniProtKB-KW"/>
</dbReference>
<evidence type="ECO:0000256" key="1">
    <source>
        <dbReference type="ARBA" id="ARBA00023125"/>
    </source>
</evidence>
<sequence>MDRASQVLAQGVPPGVPTSYRALADHHGNVSHSTLHHRARGRPSREEKARGQQYLKPYEEEVIVKYLLKMSNLGYPIRMKFIPSLAYSVTRHRPTTERPLKAPGHNWAKALEKRHPILLARRVKALDWNRHEKNIYTKITHWFEVIKDILQDPAVLAENVYNMDETGVMLSMPGSVKVLMGKHDMRDYRGARVKRTTVTAIECISSDGRYLNPMIIWPASTHRSNWTTFPTPGWQYAYSDSGYTDSKISLEWLKRIFDPETKERANKRPRVLICDGFGTHETLEILEFCFENNILLCRLPSHTSHKLQPCDIAAFAPLKAAYRDQVDRLEQGGVNTIGKEHFTSLYSPAREKAFTPKNIKAGFAASGLFPFNPDRVLRSMPAPLAEPVIPGADEVKVGSCRQNVEPQTPVTPVSAEAFISLQNLIIQQDAYALDETRKQNLARHLQKCTKAFQKSSALGVLQEDRIQFLTTINNEAKVRRSTKSLMLGKAKVMSYEDLEEARAKRVVKDSAQAAKGKGKRGRKSKISPPEAEEDTAETARRGRKRKSAEPEAPEPTKMTRMSNAPKTQASRAQIAEDEVEPEPWRAPVARMY</sequence>
<keyword evidence="5" id="KW-1185">Reference proteome</keyword>
<evidence type="ECO:0000313" key="5">
    <source>
        <dbReference type="Proteomes" id="UP000469558"/>
    </source>
</evidence>
<evidence type="ECO:0000256" key="2">
    <source>
        <dbReference type="SAM" id="MobiDB-lite"/>
    </source>
</evidence>
<feature type="region of interest" description="Disordered" evidence="2">
    <location>
        <begin position="28"/>
        <end position="52"/>
    </location>
</feature>
<feature type="region of interest" description="Disordered" evidence="2">
    <location>
        <begin position="502"/>
        <end position="592"/>
    </location>
</feature>
<gene>
    <name evidence="4" type="ORF">LSUE1_G009436</name>
</gene>
<dbReference type="PANTHER" id="PTHR19303">
    <property type="entry name" value="TRANSPOSON"/>
    <property type="match status" value="1"/>
</dbReference>
<dbReference type="InterPro" id="IPR050863">
    <property type="entry name" value="CenT-Element_Derived"/>
</dbReference>
<dbReference type="OrthoDB" id="5425890at2759"/>
<organism evidence="4 5">
    <name type="scientific">Lachnellula suecica</name>
    <dbReference type="NCBI Taxonomy" id="602035"/>
    <lineage>
        <taxon>Eukaryota</taxon>
        <taxon>Fungi</taxon>
        <taxon>Dikarya</taxon>
        <taxon>Ascomycota</taxon>
        <taxon>Pezizomycotina</taxon>
        <taxon>Leotiomycetes</taxon>
        <taxon>Helotiales</taxon>
        <taxon>Lachnaceae</taxon>
        <taxon>Lachnellula</taxon>
    </lineage>
</organism>
<dbReference type="PROSITE" id="PS51253">
    <property type="entry name" value="HTH_CENPB"/>
    <property type="match status" value="1"/>
</dbReference>
<evidence type="ECO:0000259" key="3">
    <source>
        <dbReference type="PROSITE" id="PS51253"/>
    </source>
</evidence>
<dbReference type="Proteomes" id="UP000469558">
    <property type="component" value="Unassembled WGS sequence"/>
</dbReference>
<feature type="compositionally biased region" description="Polar residues" evidence="2">
    <location>
        <begin position="559"/>
        <end position="571"/>
    </location>
</feature>
<keyword evidence="1" id="KW-0238">DNA-binding</keyword>
<comment type="caution">
    <text evidence="4">The sequence shown here is derived from an EMBL/GenBank/DDBJ whole genome shotgun (WGS) entry which is preliminary data.</text>
</comment>
<dbReference type="Gene3D" id="3.30.420.10">
    <property type="entry name" value="Ribonuclease H-like superfamily/Ribonuclease H"/>
    <property type="match status" value="1"/>
</dbReference>
<dbReference type="InterPro" id="IPR004875">
    <property type="entry name" value="DDE_SF_endonuclease_dom"/>
</dbReference>
<dbReference type="InterPro" id="IPR036397">
    <property type="entry name" value="RNaseH_sf"/>
</dbReference>
<dbReference type="InterPro" id="IPR006600">
    <property type="entry name" value="HTH_CenpB_DNA-bd_dom"/>
</dbReference>
<feature type="compositionally biased region" description="Basic residues" evidence="2">
    <location>
        <begin position="516"/>
        <end position="525"/>
    </location>
</feature>
<dbReference type="PANTHER" id="PTHR19303:SF74">
    <property type="entry name" value="POGO TRANSPOSABLE ELEMENT WITH KRAB DOMAIN"/>
    <property type="match status" value="1"/>
</dbReference>
<name>A0A8T9BV74_9HELO</name>
<feature type="domain" description="HTH CENPB-type" evidence="3">
    <location>
        <begin position="47"/>
        <end position="121"/>
    </location>
</feature>
<accession>A0A8T9BV74</accession>
<dbReference type="Pfam" id="PF03184">
    <property type="entry name" value="DDE_1"/>
    <property type="match status" value="1"/>
</dbReference>
<protein>
    <recommendedName>
        <fullName evidence="3">HTH CENPB-type domain-containing protein</fullName>
    </recommendedName>
</protein>
<evidence type="ECO:0000313" key="4">
    <source>
        <dbReference type="EMBL" id="TVY64173.1"/>
    </source>
</evidence>
<dbReference type="EMBL" id="QGMK01001830">
    <property type="protein sequence ID" value="TVY64173.1"/>
    <property type="molecule type" value="Genomic_DNA"/>
</dbReference>